<reference evidence="2" key="1">
    <citation type="journal article" date="2015" name="Nature">
        <title>Complex archaea that bridge the gap between prokaryotes and eukaryotes.</title>
        <authorList>
            <person name="Spang A."/>
            <person name="Saw J.H."/>
            <person name="Jorgensen S.L."/>
            <person name="Zaremba-Niedzwiedzka K."/>
            <person name="Martijn J."/>
            <person name="Lind A.E."/>
            <person name="van Eijk R."/>
            <person name="Schleper C."/>
            <person name="Guy L."/>
            <person name="Ettema T.J."/>
        </authorList>
    </citation>
    <scope>NUCLEOTIDE SEQUENCE</scope>
</reference>
<dbReference type="Gene3D" id="3.40.30.10">
    <property type="entry name" value="Glutaredoxin"/>
    <property type="match status" value="1"/>
</dbReference>
<comment type="caution">
    <text evidence="2">The sequence shown here is derived from an EMBL/GenBank/DDBJ whole genome shotgun (WGS) entry which is preliminary data.</text>
</comment>
<evidence type="ECO:0000313" key="2">
    <source>
        <dbReference type="EMBL" id="KKK79987.1"/>
    </source>
</evidence>
<dbReference type="SUPFAM" id="SSF52833">
    <property type="entry name" value="Thioredoxin-like"/>
    <property type="match status" value="1"/>
</dbReference>
<accession>A0A0F8YEZ5</accession>
<sequence>MIYVSSLDHYRELVEKSPALLSYFSTPDCRVCTVLKPKVLELTARKFPEMKVLWIDIERSPVIAGQNSIFTAPTLLVYFEGNENLRKSRNISISELEEEIGRVYELLFRK</sequence>
<dbReference type="Pfam" id="PF00085">
    <property type="entry name" value="Thioredoxin"/>
    <property type="match status" value="1"/>
</dbReference>
<dbReference type="AlphaFoldDB" id="A0A0F8YEZ5"/>
<proteinExistence type="predicted"/>
<dbReference type="InterPro" id="IPR036249">
    <property type="entry name" value="Thioredoxin-like_sf"/>
</dbReference>
<organism evidence="2">
    <name type="scientific">marine sediment metagenome</name>
    <dbReference type="NCBI Taxonomy" id="412755"/>
    <lineage>
        <taxon>unclassified sequences</taxon>
        <taxon>metagenomes</taxon>
        <taxon>ecological metagenomes</taxon>
    </lineage>
</organism>
<gene>
    <name evidence="2" type="ORF">LCGC14_2828010</name>
</gene>
<protein>
    <recommendedName>
        <fullName evidence="1">Thioredoxin domain-containing protein</fullName>
    </recommendedName>
</protein>
<feature type="domain" description="Thioredoxin" evidence="1">
    <location>
        <begin position="7"/>
        <end position="95"/>
    </location>
</feature>
<dbReference type="CDD" id="cd02947">
    <property type="entry name" value="TRX_family"/>
    <property type="match status" value="1"/>
</dbReference>
<dbReference type="EMBL" id="LAZR01053784">
    <property type="protein sequence ID" value="KKK79987.1"/>
    <property type="molecule type" value="Genomic_DNA"/>
</dbReference>
<evidence type="ECO:0000259" key="1">
    <source>
        <dbReference type="Pfam" id="PF00085"/>
    </source>
</evidence>
<name>A0A0F8YEZ5_9ZZZZ</name>
<dbReference type="InterPro" id="IPR013766">
    <property type="entry name" value="Thioredoxin_domain"/>
</dbReference>